<name>A0A2J6R4E4_HYAVF</name>
<feature type="region of interest" description="Disordered" evidence="1">
    <location>
        <begin position="486"/>
        <end position="508"/>
    </location>
</feature>
<evidence type="ECO:0000256" key="2">
    <source>
        <dbReference type="SAM" id="Phobius"/>
    </source>
</evidence>
<evidence type="ECO:0000313" key="5">
    <source>
        <dbReference type="Proteomes" id="UP000235786"/>
    </source>
</evidence>
<accession>A0A2J6R4E4</accession>
<dbReference type="STRING" id="1149755.A0A2J6R4E4"/>
<reference evidence="4 5" key="1">
    <citation type="submission" date="2016-04" db="EMBL/GenBank/DDBJ databases">
        <title>A degradative enzymes factory behind the ericoid mycorrhizal symbiosis.</title>
        <authorList>
            <consortium name="DOE Joint Genome Institute"/>
            <person name="Martino E."/>
            <person name="Morin E."/>
            <person name="Grelet G."/>
            <person name="Kuo A."/>
            <person name="Kohler A."/>
            <person name="Daghino S."/>
            <person name="Barry K."/>
            <person name="Choi C."/>
            <person name="Cichocki N."/>
            <person name="Clum A."/>
            <person name="Copeland A."/>
            <person name="Hainaut M."/>
            <person name="Haridas S."/>
            <person name="Labutti K."/>
            <person name="Lindquist E."/>
            <person name="Lipzen A."/>
            <person name="Khouja H.-R."/>
            <person name="Murat C."/>
            <person name="Ohm R."/>
            <person name="Olson A."/>
            <person name="Spatafora J."/>
            <person name="Veneault-Fourrey C."/>
            <person name="Henrissat B."/>
            <person name="Grigoriev I."/>
            <person name="Martin F."/>
            <person name="Perotto S."/>
        </authorList>
    </citation>
    <scope>NUCLEOTIDE SEQUENCE [LARGE SCALE GENOMIC DNA]</scope>
    <source>
        <strain evidence="4 5">F</strain>
    </source>
</reference>
<dbReference type="EMBL" id="KZ613956">
    <property type="protein sequence ID" value="PMD33373.1"/>
    <property type="molecule type" value="Genomic_DNA"/>
</dbReference>
<feature type="signal peptide" evidence="3">
    <location>
        <begin position="1"/>
        <end position="22"/>
    </location>
</feature>
<dbReference type="Gene3D" id="2.40.70.10">
    <property type="entry name" value="Acid Proteases"/>
    <property type="match status" value="1"/>
</dbReference>
<dbReference type="AlphaFoldDB" id="A0A2J6R4E4"/>
<feature type="chain" id="PRO_5014422988" description="Peptidase A1 domain-containing protein" evidence="3">
    <location>
        <begin position="23"/>
        <end position="627"/>
    </location>
</feature>
<feature type="transmembrane region" description="Helical" evidence="2">
    <location>
        <begin position="516"/>
        <end position="537"/>
    </location>
</feature>
<keyword evidence="2" id="KW-0472">Membrane</keyword>
<evidence type="ECO:0008006" key="6">
    <source>
        <dbReference type="Google" id="ProtNLM"/>
    </source>
</evidence>
<organism evidence="4 5">
    <name type="scientific">Hyaloscypha variabilis (strain UAMH 11265 / GT02V1 / F)</name>
    <name type="common">Meliniomyces variabilis</name>
    <dbReference type="NCBI Taxonomy" id="1149755"/>
    <lineage>
        <taxon>Eukaryota</taxon>
        <taxon>Fungi</taxon>
        <taxon>Dikarya</taxon>
        <taxon>Ascomycota</taxon>
        <taxon>Pezizomycotina</taxon>
        <taxon>Leotiomycetes</taxon>
        <taxon>Helotiales</taxon>
        <taxon>Hyaloscyphaceae</taxon>
        <taxon>Hyaloscypha</taxon>
        <taxon>Hyaloscypha variabilis</taxon>
    </lineage>
</organism>
<sequence length="627" mass="66895">MDRRRRLCLLLCAYFWISGARTVPGQPFQMAWSTQTFGPDGPWHAVEVNVGTPSVPIALYPGCDFWTHIYSSNVCNNASLGEICYAKVAGVYDAEDSSTSGLGAVSNGASSEGVDPSGGALQLQGSIPNSTMDQFDLGQGRVIPNVSIALHQTIFGTLPDGTAYPVEVGILSLGAPGLINQTFGSGLKANEGNIVQLQPTLINTSMVAGWLYDEIEPDERTASNSWGLHIGSVNPNMAPSLYFGGYDQNRVLGTISSQQGNPMDGLSPDPSEGTIDLVDISINVIEGASPWNFSSMSGLLASGNSSIGTLPLAISGMTPYLYLPKSTCDAIAAQLPVTYQPKYGLYFWNTQDALYTKIVTSASALSFTFHLDERSSANFTINIPFLLLNLTLSQPLTTTPTQYFPCQARTSPYQLGRAFLQAAFFGANWNANNDSAAWWLAQAPGPNIPSNPNVVAIGATDATIAGSANDWAASWDGIWTPLPQTANSINATTTPDSNSHPGTGQASSGISTGAKVGIAIAAIVVAGAILGAAFLWCKRKVIREKELEGQSDTYKIRLSDVSVAAFPIPKTPQEMYAGNYGRYVRRERGRSGHSPPNQEIFKELPRSPVEMAAFEEADGKYGRLELM</sequence>
<dbReference type="OrthoDB" id="4074350at2759"/>
<keyword evidence="5" id="KW-1185">Reference proteome</keyword>
<dbReference type="InterPro" id="IPR021109">
    <property type="entry name" value="Peptidase_aspartic_dom_sf"/>
</dbReference>
<evidence type="ECO:0000256" key="3">
    <source>
        <dbReference type="SAM" id="SignalP"/>
    </source>
</evidence>
<protein>
    <recommendedName>
        <fullName evidence="6">Peptidase A1 domain-containing protein</fullName>
    </recommendedName>
</protein>
<dbReference type="Proteomes" id="UP000235786">
    <property type="component" value="Unassembled WGS sequence"/>
</dbReference>
<keyword evidence="2" id="KW-0812">Transmembrane</keyword>
<dbReference type="SUPFAM" id="SSF50630">
    <property type="entry name" value="Acid proteases"/>
    <property type="match status" value="1"/>
</dbReference>
<keyword evidence="2" id="KW-1133">Transmembrane helix</keyword>
<evidence type="ECO:0000256" key="1">
    <source>
        <dbReference type="SAM" id="MobiDB-lite"/>
    </source>
</evidence>
<gene>
    <name evidence="4" type="ORF">L207DRAFT_469804</name>
</gene>
<evidence type="ECO:0000313" key="4">
    <source>
        <dbReference type="EMBL" id="PMD33373.1"/>
    </source>
</evidence>
<keyword evidence="3" id="KW-0732">Signal</keyword>
<proteinExistence type="predicted"/>